<evidence type="ECO:0000313" key="11">
    <source>
        <dbReference type="EMBL" id="AHI01150.1"/>
    </source>
</evidence>
<evidence type="ECO:0000256" key="2">
    <source>
        <dbReference type="ARBA" id="ARBA00010472"/>
    </source>
</evidence>
<proteinExistence type="inferred from homology"/>
<evidence type="ECO:0000256" key="9">
    <source>
        <dbReference type="SAM" id="SignalP"/>
    </source>
</evidence>
<dbReference type="EMBL" id="CP007155">
    <property type="protein sequence ID" value="AHI01150.1"/>
    <property type="molecule type" value="Genomic_DNA"/>
</dbReference>
<evidence type="ECO:0000313" key="12">
    <source>
        <dbReference type="Proteomes" id="UP000019225"/>
    </source>
</evidence>
<dbReference type="Proteomes" id="UP000019225">
    <property type="component" value="Chromosome"/>
</dbReference>
<dbReference type="GO" id="GO:0004867">
    <property type="term" value="F:serine-type endopeptidase inhibitor activity"/>
    <property type="evidence" value="ECO:0007669"/>
    <property type="project" value="UniProtKB-KW"/>
</dbReference>
<feature type="signal peptide" evidence="9">
    <location>
        <begin position="1"/>
        <end position="27"/>
    </location>
</feature>
<evidence type="ECO:0000256" key="7">
    <source>
        <dbReference type="ARBA" id="ARBA00023157"/>
    </source>
</evidence>
<dbReference type="GO" id="GO:0005576">
    <property type="term" value="C:extracellular region"/>
    <property type="evidence" value="ECO:0007669"/>
    <property type="project" value="UniProtKB-SubCell"/>
</dbReference>
<organism evidence="11 12">
    <name type="scientific">Kutzneria albida DSM 43870</name>
    <dbReference type="NCBI Taxonomy" id="1449976"/>
    <lineage>
        <taxon>Bacteria</taxon>
        <taxon>Bacillati</taxon>
        <taxon>Actinomycetota</taxon>
        <taxon>Actinomycetes</taxon>
        <taxon>Pseudonocardiales</taxon>
        <taxon>Pseudonocardiaceae</taxon>
        <taxon>Kutzneria</taxon>
    </lineage>
</organism>
<protein>
    <recommendedName>
        <fullName evidence="10">Subtilisin inhibitor domain-containing protein</fullName>
    </recommendedName>
</protein>
<feature type="chain" id="PRO_5038630107" description="Subtilisin inhibitor domain-containing protein" evidence="9">
    <location>
        <begin position="28"/>
        <end position="133"/>
    </location>
</feature>
<evidence type="ECO:0000256" key="3">
    <source>
        <dbReference type="ARBA" id="ARBA00011738"/>
    </source>
</evidence>
<dbReference type="STRING" id="1449976.KALB_7792"/>
<dbReference type="InterPro" id="IPR000691">
    <property type="entry name" value="Prot_inh_I16_SSI"/>
</dbReference>
<keyword evidence="6 8" id="KW-0722">Serine protease inhibitor</keyword>
<dbReference type="InterPro" id="IPR036819">
    <property type="entry name" value="Subtilisin_inhibitor-like_sf"/>
</dbReference>
<comment type="subunit">
    <text evidence="3">Homodimer.</text>
</comment>
<reference evidence="11 12" key="1">
    <citation type="journal article" date="2014" name="BMC Genomics">
        <title>Complete genome sequence of producer of the glycopeptide antibiotic Aculeximycin Kutzneria albida DSM 43870T, a representative of minor genus of Pseudonocardiaceae.</title>
        <authorList>
            <person name="Rebets Y."/>
            <person name="Tokovenko B."/>
            <person name="Lushchyk I."/>
            <person name="Ruckert C."/>
            <person name="Zaburannyi N."/>
            <person name="Bechthold A."/>
            <person name="Kalinowski J."/>
            <person name="Luzhetskyy A."/>
        </authorList>
    </citation>
    <scope>NUCLEOTIDE SEQUENCE [LARGE SCALE GENOMIC DNA]</scope>
    <source>
        <strain evidence="11">DSM 43870</strain>
    </source>
</reference>
<dbReference type="InterPro" id="IPR023549">
    <property type="entry name" value="Subtilisin_inhibitor"/>
</dbReference>
<keyword evidence="9" id="KW-0732">Signal</keyword>
<evidence type="ECO:0000256" key="5">
    <source>
        <dbReference type="ARBA" id="ARBA00022690"/>
    </source>
</evidence>
<keyword evidence="5 8" id="KW-0646">Protease inhibitor</keyword>
<sequence length="133" mass="13779">MALTRLLTGTLVAGCAVLGLTAAPAAAQSGTLVLPSTLTLTASTGTGAKAVELTCDPVGGNHPNAQTACMELAEASGDPAAMPVRETHRFCPMIYAPIEVRAVGLWRGKPVLFRDTYANSCVRDNKSGSLFKF</sequence>
<dbReference type="Pfam" id="PF00720">
    <property type="entry name" value="SSI"/>
    <property type="match status" value="1"/>
</dbReference>
<dbReference type="OrthoDB" id="4567948at2"/>
<dbReference type="eggNOG" id="ENOG50333FU">
    <property type="taxonomic scope" value="Bacteria"/>
</dbReference>
<evidence type="ECO:0000256" key="1">
    <source>
        <dbReference type="ARBA" id="ARBA00004613"/>
    </source>
</evidence>
<comment type="subcellular location">
    <subcellularLocation>
        <location evidence="1">Secreted</location>
    </subcellularLocation>
</comment>
<evidence type="ECO:0000259" key="10">
    <source>
        <dbReference type="Pfam" id="PF00720"/>
    </source>
</evidence>
<dbReference type="RefSeq" id="WP_030111056.1">
    <property type="nucleotide sequence ID" value="NZ_CP007155.1"/>
</dbReference>
<dbReference type="Gene3D" id="3.30.350.10">
    <property type="entry name" value="Subtilisin inhibitor-like"/>
    <property type="match status" value="1"/>
</dbReference>
<dbReference type="HOGENOM" id="CLU_121949_0_1_11"/>
<keyword evidence="7" id="KW-1015">Disulfide bond</keyword>
<gene>
    <name evidence="11" type="ORF">KALB_7792</name>
</gene>
<keyword evidence="4" id="KW-0964">Secreted</keyword>
<feature type="domain" description="Subtilisin inhibitor" evidence="10">
    <location>
        <begin position="35"/>
        <end position="119"/>
    </location>
</feature>
<evidence type="ECO:0000256" key="6">
    <source>
        <dbReference type="ARBA" id="ARBA00022900"/>
    </source>
</evidence>
<comment type="similarity">
    <text evidence="2 8">Belongs to the protease inhibitor I16 (SSI) family.</text>
</comment>
<evidence type="ECO:0000256" key="8">
    <source>
        <dbReference type="RuleBase" id="RU003471"/>
    </source>
</evidence>
<dbReference type="KEGG" id="kal:KALB_7792"/>
<dbReference type="PRINTS" id="PR00294">
    <property type="entry name" value="SSBTLNINHBTR"/>
</dbReference>
<accession>W5WSN8</accession>
<keyword evidence="12" id="KW-1185">Reference proteome</keyword>
<evidence type="ECO:0000256" key="4">
    <source>
        <dbReference type="ARBA" id="ARBA00022525"/>
    </source>
</evidence>
<dbReference type="AlphaFoldDB" id="W5WSN8"/>
<name>W5WSN8_9PSEU</name>
<dbReference type="SUPFAM" id="SSF55399">
    <property type="entry name" value="Subtilisin inhibitor"/>
    <property type="match status" value="1"/>
</dbReference>